<organism evidence="3 4">
    <name type="scientific">Geodia barretti</name>
    <name type="common">Barrett's horny sponge</name>
    <dbReference type="NCBI Taxonomy" id="519541"/>
    <lineage>
        <taxon>Eukaryota</taxon>
        <taxon>Metazoa</taxon>
        <taxon>Porifera</taxon>
        <taxon>Demospongiae</taxon>
        <taxon>Heteroscleromorpha</taxon>
        <taxon>Tetractinellida</taxon>
        <taxon>Astrophorina</taxon>
        <taxon>Geodiidae</taxon>
        <taxon>Geodia</taxon>
    </lineage>
</organism>
<evidence type="ECO:0000313" key="4">
    <source>
        <dbReference type="Proteomes" id="UP001174909"/>
    </source>
</evidence>
<accession>A0AA35RLT9</accession>
<dbReference type="PANTHER" id="PTHR43000">
    <property type="entry name" value="DTDP-D-GLUCOSE 4,6-DEHYDRATASE-RELATED"/>
    <property type="match status" value="1"/>
</dbReference>
<feature type="domain" description="NAD-dependent epimerase/dehydratase" evidence="2">
    <location>
        <begin position="4"/>
        <end position="247"/>
    </location>
</feature>
<proteinExistence type="inferred from homology"/>
<dbReference type="InterPro" id="IPR036291">
    <property type="entry name" value="NAD(P)-bd_dom_sf"/>
</dbReference>
<evidence type="ECO:0000256" key="1">
    <source>
        <dbReference type="ARBA" id="ARBA00007637"/>
    </source>
</evidence>
<dbReference type="Pfam" id="PF01370">
    <property type="entry name" value="Epimerase"/>
    <property type="match status" value="1"/>
</dbReference>
<name>A0AA35RLT9_GEOBA</name>
<dbReference type="AlphaFoldDB" id="A0AA35RLT9"/>
<gene>
    <name evidence="3" type="ORF">GBAR_LOCUS7969</name>
</gene>
<protein>
    <submittedName>
        <fullName evidence="3">dTDP-D-glucose 4,6-dehydratase</fullName>
    </submittedName>
</protein>
<sequence>MVTLVTGGTGFVGSNIVRELALRGHEVVSLDIGPADSLNYQYLGDLASQVAFVTGNILEPADLESLRQSYQIEKIVHAAVFTVNRTDLETARSKDIVDINITGTANMLEMARLISPERFVYISSGSMYGMTRSPDQYFNEDDPSRADTLYGITKAASEAITQRYGELHGFPTVSLRLSTPYGPMERVTGHRDNMSVPHQWTGKLLRGDPIAIDNSGFGRDYTYVLDIASAIVTVVDSNDLPHDRYNITNGVWVTCDQIQRTLSELFPEVRLVDEGHDSGSAAAATPTRGPLSGYRLWHDFGWTPQFDLAAGLTHYVEWRRETGFLD</sequence>
<keyword evidence="4" id="KW-1185">Reference proteome</keyword>
<reference evidence="3" key="1">
    <citation type="submission" date="2023-03" db="EMBL/GenBank/DDBJ databases">
        <authorList>
            <person name="Steffen K."/>
            <person name="Cardenas P."/>
        </authorList>
    </citation>
    <scope>NUCLEOTIDE SEQUENCE</scope>
</reference>
<dbReference type="SUPFAM" id="SSF51735">
    <property type="entry name" value="NAD(P)-binding Rossmann-fold domains"/>
    <property type="match status" value="1"/>
</dbReference>
<dbReference type="InterPro" id="IPR001509">
    <property type="entry name" value="Epimerase_deHydtase"/>
</dbReference>
<comment type="caution">
    <text evidence="3">The sequence shown here is derived from an EMBL/GenBank/DDBJ whole genome shotgun (WGS) entry which is preliminary data.</text>
</comment>
<dbReference type="Proteomes" id="UP001174909">
    <property type="component" value="Unassembled WGS sequence"/>
</dbReference>
<evidence type="ECO:0000313" key="3">
    <source>
        <dbReference type="EMBL" id="CAI8012422.1"/>
    </source>
</evidence>
<dbReference type="EMBL" id="CASHTH010001184">
    <property type="protein sequence ID" value="CAI8012422.1"/>
    <property type="molecule type" value="Genomic_DNA"/>
</dbReference>
<dbReference type="Gene3D" id="3.40.50.720">
    <property type="entry name" value="NAD(P)-binding Rossmann-like Domain"/>
    <property type="match status" value="1"/>
</dbReference>
<evidence type="ECO:0000259" key="2">
    <source>
        <dbReference type="Pfam" id="PF01370"/>
    </source>
</evidence>
<comment type="similarity">
    <text evidence="1">Belongs to the NAD(P)-dependent epimerase/dehydratase family.</text>
</comment>